<organism evidence="1 2">
    <name type="scientific">Melia azedarach</name>
    <name type="common">Chinaberry tree</name>
    <dbReference type="NCBI Taxonomy" id="155640"/>
    <lineage>
        <taxon>Eukaryota</taxon>
        <taxon>Viridiplantae</taxon>
        <taxon>Streptophyta</taxon>
        <taxon>Embryophyta</taxon>
        <taxon>Tracheophyta</taxon>
        <taxon>Spermatophyta</taxon>
        <taxon>Magnoliopsida</taxon>
        <taxon>eudicotyledons</taxon>
        <taxon>Gunneridae</taxon>
        <taxon>Pentapetalae</taxon>
        <taxon>rosids</taxon>
        <taxon>malvids</taxon>
        <taxon>Sapindales</taxon>
        <taxon>Meliaceae</taxon>
        <taxon>Melia</taxon>
    </lineage>
</organism>
<gene>
    <name evidence="1" type="ORF">OWV82_019918</name>
</gene>
<reference evidence="1 2" key="1">
    <citation type="journal article" date="2023" name="Science">
        <title>Complex scaffold remodeling in plant triterpene biosynthesis.</title>
        <authorList>
            <person name="De La Pena R."/>
            <person name="Hodgson H."/>
            <person name="Liu J.C."/>
            <person name="Stephenson M.J."/>
            <person name="Martin A.C."/>
            <person name="Owen C."/>
            <person name="Harkess A."/>
            <person name="Leebens-Mack J."/>
            <person name="Jimenez L.E."/>
            <person name="Osbourn A."/>
            <person name="Sattely E.S."/>
        </authorList>
    </citation>
    <scope>NUCLEOTIDE SEQUENCE [LARGE SCALE GENOMIC DNA]</scope>
    <source>
        <strain evidence="2">cv. JPN11</strain>
        <tissue evidence="1">Leaf</tissue>
    </source>
</reference>
<proteinExistence type="predicted"/>
<name>A0ACC1X5M2_MELAZ</name>
<protein>
    <submittedName>
        <fullName evidence="1">Strictosidine synthase</fullName>
    </submittedName>
</protein>
<evidence type="ECO:0000313" key="1">
    <source>
        <dbReference type="EMBL" id="KAJ4706242.1"/>
    </source>
</evidence>
<sequence>MNAKFIITTTVLLIATISVNDIFIVTNIFSPPSIAGSYDKLQACKIINVTGAMGPESVAFDPNGEGPYTGVADGRILKWQGHESGWTEFAVTTSHREDCVRPLAPEMEHVCGRPLGIKFDRKTGDLYIADAYFGFQVVGPEGGLATQLLTEAEGQPFRFTNDLDVDEHEGVVYFTDSSTTFQRRHFMSAAFGGDKTGRLMKYNKSTKQVEVLLREIALANGVALSTDRSFVLVAETIRRRILRFWLRGPNAGKFDVFAEVPGFPDNIRRNSKGEFWVALHSKSGFISKLLTSNYSWIGKSVLKLPLSFKKLHSLFVGGKPHATAIKFSEEGEVLQVLEDSEGKTLRFISEVEEKDGKLWMGSVMMPFIGVCNL</sequence>
<dbReference type="EMBL" id="CM051404">
    <property type="protein sequence ID" value="KAJ4706242.1"/>
    <property type="molecule type" value="Genomic_DNA"/>
</dbReference>
<accession>A0ACC1X5M2</accession>
<dbReference type="Proteomes" id="UP001164539">
    <property type="component" value="Chromosome 11"/>
</dbReference>
<evidence type="ECO:0000313" key="2">
    <source>
        <dbReference type="Proteomes" id="UP001164539"/>
    </source>
</evidence>
<comment type="caution">
    <text evidence="1">The sequence shown here is derived from an EMBL/GenBank/DDBJ whole genome shotgun (WGS) entry which is preliminary data.</text>
</comment>
<keyword evidence="2" id="KW-1185">Reference proteome</keyword>